<proteinExistence type="predicted"/>
<sequence length="69" mass="8393">MESNFKVCWSLHFESIWPLIIQAQAFGKLSKYNKHNYFRRQICFLSGKKEFNEKNQILRLSCKQKYPFT</sequence>
<dbReference type="Proteomes" id="UP000276133">
    <property type="component" value="Unassembled WGS sequence"/>
</dbReference>
<reference evidence="1 2" key="1">
    <citation type="journal article" date="2018" name="Sci. Rep.">
        <title>Genomic signatures of local adaptation to the degree of environmental predictability in rotifers.</title>
        <authorList>
            <person name="Franch-Gras L."/>
            <person name="Hahn C."/>
            <person name="Garcia-Roger E.M."/>
            <person name="Carmona M.J."/>
            <person name="Serra M."/>
            <person name="Gomez A."/>
        </authorList>
    </citation>
    <scope>NUCLEOTIDE SEQUENCE [LARGE SCALE GENOMIC DNA]</scope>
    <source>
        <strain evidence="1">HYR1</strain>
    </source>
</reference>
<comment type="caution">
    <text evidence="1">The sequence shown here is derived from an EMBL/GenBank/DDBJ whole genome shotgun (WGS) entry which is preliminary data.</text>
</comment>
<evidence type="ECO:0000313" key="1">
    <source>
        <dbReference type="EMBL" id="RNA45051.1"/>
    </source>
</evidence>
<name>A0A3M7TCI5_BRAPC</name>
<keyword evidence="2" id="KW-1185">Reference proteome</keyword>
<protein>
    <submittedName>
        <fullName evidence="1">Uncharacterized protein</fullName>
    </submittedName>
</protein>
<dbReference type="AlphaFoldDB" id="A0A3M7TCI5"/>
<dbReference type="EMBL" id="REGN01000034">
    <property type="protein sequence ID" value="RNA45051.1"/>
    <property type="molecule type" value="Genomic_DNA"/>
</dbReference>
<accession>A0A3M7TCI5</accession>
<gene>
    <name evidence="1" type="ORF">BpHYR1_037151</name>
</gene>
<evidence type="ECO:0000313" key="2">
    <source>
        <dbReference type="Proteomes" id="UP000276133"/>
    </source>
</evidence>
<organism evidence="1 2">
    <name type="scientific">Brachionus plicatilis</name>
    <name type="common">Marine rotifer</name>
    <name type="synonym">Brachionus muelleri</name>
    <dbReference type="NCBI Taxonomy" id="10195"/>
    <lineage>
        <taxon>Eukaryota</taxon>
        <taxon>Metazoa</taxon>
        <taxon>Spiralia</taxon>
        <taxon>Gnathifera</taxon>
        <taxon>Rotifera</taxon>
        <taxon>Eurotatoria</taxon>
        <taxon>Monogononta</taxon>
        <taxon>Pseudotrocha</taxon>
        <taxon>Ploima</taxon>
        <taxon>Brachionidae</taxon>
        <taxon>Brachionus</taxon>
    </lineage>
</organism>